<dbReference type="GO" id="GO:0005509">
    <property type="term" value="F:calcium ion binding"/>
    <property type="evidence" value="ECO:0007669"/>
    <property type="project" value="InterPro"/>
</dbReference>
<dbReference type="Gene3D" id="2.60.120.200">
    <property type="match status" value="1"/>
</dbReference>
<dbReference type="AlphaFoldDB" id="A0A2C9KAS6"/>
<dbReference type="Gene3D" id="2.10.25.10">
    <property type="entry name" value="Laminin"/>
    <property type="match status" value="1"/>
</dbReference>
<reference evidence="6" key="1">
    <citation type="submission" date="2020-05" db="UniProtKB">
        <authorList>
            <consortium name="EnsemblMetazoa"/>
        </authorList>
    </citation>
    <scope>IDENTIFICATION</scope>
    <source>
        <strain evidence="6">BB02</strain>
    </source>
</reference>
<organism evidence="6 7">
    <name type="scientific">Biomphalaria glabrata</name>
    <name type="common">Bloodfluke planorb</name>
    <name type="synonym">Freshwater snail</name>
    <dbReference type="NCBI Taxonomy" id="6526"/>
    <lineage>
        <taxon>Eukaryota</taxon>
        <taxon>Metazoa</taxon>
        <taxon>Spiralia</taxon>
        <taxon>Lophotrochozoa</taxon>
        <taxon>Mollusca</taxon>
        <taxon>Gastropoda</taxon>
        <taxon>Heterobranchia</taxon>
        <taxon>Euthyneura</taxon>
        <taxon>Panpulmonata</taxon>
        <taxon>Hygrophila</taxon>
        <taxon>Lymnaeoidea</taxon>
        <taxon>Planorbidae</taxon>
        <taxon>Biomphalaria</taxon>
    </lineage>
</organism>
<gene>
    <name evidence="6" type="primary">106058084</name>
</gene>
<feature type="domain" description="EGF-like" evidence="5">
    <location>
        <begin position="13"/>
        <end position="48"/>
    </location>
</feature>
<dbReference type="PROSITE" id="PS50026">
    <property type="entry name" value="EGF_3"/>
    <property type="match status" value="2"/>
</dbReference>
<dbReference type="PANTHER" id="PTHR24049">
    <property type="entry name" value="CRUMBS FAMILY MEMBER"/>
    <property type="match status" value="1"/>
</dbReference>
<evidence type="ECO:0000256" key="1">
    <source>
        <dbReference type="ARBA" id="ARBA00022536"/>
    </source>
</evidence>
<dbReference type="InterPro" id="IPR001881">
    <property type="entry name" value="EGF-like_Ca-bd_dom"/>
</dbReference>
<dbReference type="InterPro" id="IPR000742">
    <property type="entry name" value="EGF"/>
</dbReference>
<dbReference type="InterPro" id="IPR013320">
    <property type="entry name" value="ConA-like_dom_sf"/>
</dbReference>
<dbReference type="SMART" id="SM00179">
    <property type="entry name" value="EGF_CA"/>
    <property type="match status" value="1"/>
</dbReference>
<dbReference type="STRING" id="6526.A0A2C9KAS6"/>
<protein>
    <recommendedName>
        <fullName evidence="5">EGF-like domain-containing protein</fullName>
    </recommendedName>
</protein>
<evidence type="ECO:0000256" key="2">
    <source>
        <dbReference type="ARBA" id="ARBA00022737"/>
    </source>
</evidence>
<dbReference type="Proteomes" id="UP000076420">
    <property type="component" value="Unassembled WGS sequence"/>
</dbReference>
<dbReference type="SUPFAM" id="SSF57196">
    <property type="entry name" value="EGF/Laminin"/>
    <property type="match status" value="1"/>
</dbReference>
<proteinExistence type="predicted"/>
<evidence type="ECO:0000313" key="7">
    <source>
        <dbReference type="Proteomes" id="UP000076420"/>
    </source>
</evidence>
<sequence length="218" mass="24951">CPLGFAGELCEVDINECLHLPCLNNGTCLQFNGDYSCTCLTEQTHNFDLYFDGTDHSAVLIPTLNASKLQELTLCLWFNIESESSYLSLETDHMPLVSLRNSNKMSSYIMNNSVQIQRMDGLWHQFCFVLNSINWFVYLDGLKTLLGETKEWTVNKSLKLTLGQKLGVEDEDRVRGHLCGVNIYSQALTEDNIKNMSISCQQRENYFFNIPYGMEWVV</sequence>
<accession>A0A2C9KAS6</accession>
<dbReference type="EnsemblMetazoa" id="BGLB017046-RA">
    <property type="protein sequence ID" value="BGLB017046-PA"/>
    <property type="gene ID" value="BGLB017046"/>
</dbReference>
<feature type="disulfide bond" evidence="4">
    <location>
        <begin position="1"/>
        <end position="10"/>
    </location>
</feature>
<evidence type="ECO:0000259" key="5">
    <source>
        <dbReference type="PROSITE" id="PS50026"/>
    </source>
</evidence>
<keyword evidence="1 4" id="KW-0245">EGF-like domain</keyword>
<dbReference type="Pfam" id="PF13385">
    <property type="entry name" value="Laminin_G_3"/>
    <property type="match status" value="1"/>
</dbReference>
<dbReference type="CDD" id="cd00054">
    <property type="entry name" value="EGF_CA"/>
    <property type="match status" value="1"/>
</dbReference>
<evidence type="ECO:0000313" key="6">
    <source>
        <dbReference type="EnsemblMetazoa" id="BGLB017046-PA"/>
    </source>
</evidence>
<keyword evidence="2" id="KW-0677">Repeat</keyword>
<dbReference type="SUPFAM" id="SSF49899">
    <property type="entry name" value="Concanavalin A-like lectins/glucanases"/>
    <property type="match status" value="1"/>
</dbReference>
<feature type="domain" description="EGF-like" evidence="5">
    <location>
        <begin position="1"/>
        <end position="11"/>
    </location>
</feature>
<dbReference type="InterPro" id="IPR051022">
    <property type="entry name" value="Notch_Cell-Fate_Det"/>
</dbReference>
<evidence type="ECO:0000256" key="4">
    <source>
        <dbReference type="PROSITE-ProRule" id="PRU00076"/>
    </source>
</evidence>
<dbReference type="KEGG" id="bgt:106058084"/>
<evidence type="ECO:0000256" key="3">
    <source>
        <dbReference type="ARBA" id="ARBA00023157"/>
    </source>
</evidence>
<dbReference type="VEuPathDB" id="VectorBase:BGLB017046"/>
<keyword evidence="3 4" id="KW-1015">Disulfide bond</keyword>
<name>A0A2C9KAS6_BIOGL</name>
<dbReference type="VEuPathDB" id="VectorBase:BGLAX_034771"/>
<comment type="caution">
    <text evidence="4">Lacks conserved residue(s) required for the propagation of feature annotation.</text>
</comment>